<keyword evidence="4 8" id="KW-0812">Transmembrane</keyword>
<dbReference type="InterPro" id="IPR005254">
    <property type="entry name" value="Heme_biosyn_assoc_TPR_pro"/>
</dbReference>
<feature type="compositionally biased region" description="Low complexity" evidence="7">
    <location>
        <begin position="390"/>
        <end position="419"/>
    </location>
</feature>
<name>A0A2Z6DVW4_HYDTE</name>
<keyword evidence="6 8" id="KW-0472">Membrane</keyword>
<keyword evidence="3" id="KW-1003">Cell membrane</keyword>
<dbReference type="GO" id="GO:0005886">
    <property type="term" value="C:plasma membrane"/>
    <property type="evidence" value="ECO:0007669"/>
    <property type="project" value="UniProtKB-SubCell"/>
</dbReference>
<gene>
    <name evidence="10" type="primary">hemY</name>
    <name evidence="10" type="ORF">HPTL_0298</name>
</gene>
<dbReference type="AlphaFoldDB" id="A0A2Z6DVW4"/>
<dbReference type="Pfam" id="PF07219">
    <property type="entry name" value="HemY_N"/>
    <property type="match status" value="1"/>
</dbReference>
<evidence type="ECO:0000256" key="8">
    <source>
        <dbReference type="SAM" id="Phobius"/>
    </source>
</evidence>
<evidence type="ECO:0000313" key="11">
    <source>
        <dbReference type="Proteomes" id="UP000262004"/>
    </source>
</evidence>
<evidence type="ECO:0000256" key="5">
    <source>
        <dbReference type="ARBA" id="ARBA00022989"/>
    </source>
</evidence>
<evidence type="ECO:0000313" key="10">
    <source>
        <dbReference type="EMBL" id="BBD76566.1"/>
    </source>
</evidence>
<sequence>MRTVLAVLIAAVAAVAFALWFQTLDGYVVAVFPPYRFQLSSQLLVLLALLFLFVGYGVLRLVARIVGTPGAVRQWRERRRLQRALDALEMAVVGWELGKPKMSFKALDRAYRLKHGAAAAAAAACEAALAVRDEARAENALARIPDVGDWMAVRQVLEARFGLVFRRIDRLEAALTALERGGKVAPTVRERLRLEAGVQLERWEMALEAARKLRRHDALPAPEFLAVAVKAYPALLADALRRGRSFDAWWEAQPKDERQLPAIVAAVIRTLRSEGEAAQALRLAETFLRRRYATEVVAELLPSLPAEPVWLDRLERWLGDNENDPVLHEALLRLTLGLQLWGKAKGHYAQLLQLDPVRARVVAAETLLPPDRLALPWDRTPNATFPVPNSTENAAGADASASEAERAASQPPAAEAAADTESEPNPTARKA</sequence>
<feature type="domain" description="HemY N-terminal" evidence="9">
    <location>
        <begin position="26"/>
        <end position="128"/>
    </location>
</feature>
<evidence type="ECO:0000256" key="6">
    <source>
        <dbReference type="ARBA" id="ARBA00023136"/>
    </source>
</evidence>
<proteinExistence type="predicted"/>
<comment type="subcellular location">
    <subcellularLocation>
        <location evidence="2">Cell membrane</location>
    </subcellularLocation>
    <subcellularLocation>
        <location evidence="1">Membrane</location>
        <topology evidence="1">Multi-pass membrane protein</topology>
    </subcellularLocation>
</comment>
<dbReference type="GO" id="GO:0042168">
    <property type="term" value="P:heme metabolic process"/>
    <property type="evidence" value="ECO:0007669"/>
    <property type="project" value="InterPro"/>
</dbReference>
<keyword evidence="5 8" id="KW-1133">Transmembrane helix</keyword>
<evidence type="ECO:0000256" key="3">
    <source>
        <dbReference type="ARBA" id="ARBA00022475"/>
    </source>
</evidence>
<organism evidence="10 11">
    <name type="scientific">Hydrogenophilus thermoluteolus</name>
    <name type="common">Pseudomonas hydrogenothermophila</name>
    <dbReference type="NCBI Taxonomy" id="297"/>
    <lineage>
        <taxon>Bacteria</taxon>
        <taxon>Pseudomonadati</taxon>
        <taxon>Pseudomonadota</taxon>
        <taxon>Hydrogenophilia</taxon>
        <taxon>Hydrogenophilales</taxon>
        <taxon>Hydrogenophilaceae</taxon>
        <taxon>Hydrogenophilus</taxon>
    </lineage>
</organism>
<evidence type="ECO:0000256" key="1">
    <source>
        <dbReference type="ARBA" id="ARBA00004141"/>
    </source>
</evidence>
<keyword evidence="11" id="KW-1185">Reference proteome</keyword>
<protein>
    <submittedName>
        <fullName evidence="10">HemY domain protein</fullName>
    </submittedName>
</protein>
<feature type="transmembrane region" description="Helical" evidence="8">
    <location>
        <begin position="42"/>
        <end position="63"/>
    </location>
</feature>
<evidence type="ECO:0000259" key="9">
    <source>
        <dbReference type="Pfam" id="PF07219"/>
    </source>
</evidence>
<feature type="region of interest" description="Disordered" evidence="7">
    <location>
        <begin position="378"/>
        <end position="431"/>
    </location>
</feature>
<dbReference type="KEGG" id="htl:HPTL_0298"/>
<evidence type="ECO:0000256" key="7">
    <source>
        <dbReference type="SAM" id="MobiDB-lite"/>
    </source>
</evidence>
<dbReference type="NCBIfam" id="TIGR00540">
    <property type="entry name" value="TPR_hemY_coli"/>
    <property type="match status" value="1"/>
</dbReference>
<evidence type="ECO:0000256" key="4">
    <source>
        <dbReference type="ARBA" id="ARBA00022692"/>
    </source>
</evidence>
<dbReference type="Proteomes" id="UP000262004">
    <property type="component" value="Chromosome"/>
</dbReference>
<reference evidence="10 11" key="1">
    <citation type="submission" date="2018-04" db="EMBL/GenBank/DDBJ databases">
        <title>Complete genome sequence of Hydrogenophilus thermoluteolus TH-1.</title>
        <authorList>
            <person name="Arai H."/>
        </authorList>
    </citation>
    <scope>NUCLEOTIDE SEQUENCE [LARGE SCALE GENOMIC DNA]</scope>
    <source>
        <strain evidence="10 11">TH-1</strain>
    </source>
</reference>
<accession>A0A2Z6DVW4</accession>
<dbReference type="EMBL" id="AP018558">
    <property type="protein sequence ID" value="BBD76566.1"/>
    <property type="molecule type" value="Genomic_DNA"/>
</dbReference>
<dbReference type="RefSeq" id="WP_170141239.1">
    <property type="nucleotide sequence ID" value="NZ_AP018558.1"/>
</dbReference>
<evidence type="ECO:0000256" key="2">
    <source>
        <dbReference type="ARBA" id="ARBA00004236"/>
    </source>
</evidence>
<dbReference type="InterPro" id="IPR010817">
    <property type="entry name" value="HemY_N"/>
</dbReference>